<keyword evidence="14" id="KW-1185">Reference proteome</keyword>
<evidence type="ECO:0000256" key="4">
    <source>
        <dbReference type="ARBA" id="ARBA00022692"/>
    </source>
</evidence>
<dbReference type="PROSITE" id="PS50297">
    <property type="entry name" value="ANK_REP_REGION"/>
    <property type="match status" value="3"/>
</dbReference>
<feature type="transmembrane region" description="Helical" evidence="10">
    <location>
        <begin position="130"/>
        <end position="150"/>
    </location>
</feature>
<proteinExistence type="inferred from homology"/>
<dbReference type="InterPro" id="IPR002110">
    <property type="entry name" value="Ankyrin_rpt"/>
</dbReference>
<dbReference type="EMBL" id="CAMXCT010002132">
    <property type="protein sequence ID" value="CAI3995906.1"/>
    <property type="molecule type" value="Genomic_DNA"/>
</dbReference>
<keyword evidence="13" id="KW-0407">Ion channel</keyword>
<dbReference type="SMART" id="SM00100">
    <property type="entry name" value="cNMP"/>
    <property type="match status" value="1"/>
</dbReference>
<keyword evidence="3" id="KW-0813">Transport</keyword>
<keyword evidence="6" id="KW-0406">Ion transport</keyword>
<evidence type="ECO:0000256" key="10">
    <source>
        <dbReference type="SAM" id="Phobius"/>
    </source>
</evidence>
<dbReference type="InterPro" id="IPR000595">
    <property type="entry name" value="cNMP-bd_dom"/>
</dbReference>
<evidence type="ECO:0000256" key="5">
    <source>
        <dbReference type="ARBA" id="ARBA00022989"/>
    </source>
</evidence>
<dbReference type="Gene3D" id="1.10.287.70">
    <property type="match status" value="1"/>
</dbReference>
<accession>A0A9P1CT93</accession>
<comment type="similarity">
    <text evidence="2">Belongs to the potassium channel family. Plant (TC 1.A.1.4) subfamily.</text>
</comment>
<dbReference type="Gene3D" id="1.25.40.20">
    <property type="entry name" value="Ankyrin repeat-containing domain"/>
    <property type="match status" value="3"/>
</dbReference>
<keyword evidence="7 10" id="KW-0472">Membrane</keyword>
<reference evidence="12" key="1">
    <citation type="submission" date="2022-10" db="EMBL/GenBank/DDBJ databases">
        <authorList>
            <person name="Chen Y."/>
            <person name="Dougan E. K."/>
            <person name="Chan C."/>
            <person name="Rhodes N."/>
            <person name="Thang M."/>
        </authorList>
    </citation>
    <scope>NUCLEOTIDE SEQUENCE</scope>
</reference>
<sequence length="951" mass="105134">MPSPNGSLSPKGRGSEVSQGAVTDRLSEASSSPTNGRRSRRASLHSEVSANRVSSDLECTVSDTLGKFQPPSENGDTASIAGSSIWGTEHTPTKKYSIAFGGSKLNLAETAPDADLARESWLFVPKDRWVQVWATFIHATVIFSGFFAPLRYALLDSQAVGALILDSVLDVIFAIDILFTFNVTVWTPGGYMISRLDIAKRYWWSGRLCLDILATAPVDLIGELAGLPPSVTSALGLLRLVRLYRLLVMFREMQQSDKTNLIVIMLAKFVTCILLSTHLSACLFWGLARDDSFGETTWVGQGAPLLPSRQWVARYVTSLFWAVGTFKAGPASGDLVPTSDSEKILACAVMMANICLQTYLVSNLSALLTRADVGIYTMRKELRQLSIFSKTFGLPKHVKEQLQSYVRFKFSTDQELESSVMSMLPELYRQRISSLLYAKLVREVELFSGCAKRFLSQLHGSLTSNLYMAGHHLVYVDESTAYLYIISEGEVMLSSQGVSVETRRSLETFSEFAFLCRLPEPFDVSSKTLCRILALNVSAWESAIATFPADGVQVMENLIRISKRRRFEFPKNTVGSRIYKSIIRDAQTHIVHRRDMTTAALCFASASGDVAEVRKLVTGQSPNCCDYDRRTPLHVAASKGQVDVIKILLDAKAQINSMDNFSRTPLMEACRQRQMGAARTLHDAGAQLGFGEDMSLKVRHTLTGESDDSGQDAQSEADSNAPQEVFDKFAEAAELCAAAADPQQLWFLTSLLKFRADANAGDYDRRTPLHLACASGNHGAVEVLLHEDVINMDCRDNFGRTPLMEAVRHGNESCARKLMHRGAHHGFCVDGETDDANATHAGQELCQAAFSGQNKYLNNLISLCGLSPDCCDYDKRTALMLACAEGNMDAAVTLVQVHADPYLKDRWGHTALMEAKDNGHYDLVQVMERIWKSHQKRKKEKEKAEKDLFPC</sequence>
<dbReference type="PANTHER" id="PTHR45743">
    <property type="entry name" value="POTASSIUM CHANNEL AKT1"/>
    <property type="match status" value="1"/>
</dbReference>
<evidence type="ECO:0000313" key="14">
    <source>
        <dbReference type="Proteomes" id="UP001152797"/>
    </source>
</evidence>
<dbReference type="SUPFAM" id="SSF81324">
    <property type="entry name" value="Voltage-gated potassium channels"/>
    <property type="match status" value="1"/>
</dbReference>
<feature type="domain" description="Cyclic nucleotide-binding" evidence="11">
    <location>
        <begin position="446"/>
        <end position="544"/>
    </location>
</feature>
<feature type="compositionally biased region" description="Polar residues" evidence="9">
    <location>
        <begin position="711"/>
        <end position="722"/>
    </location>
</feature>
<dbReference type="EMBL" id="CAMXCT020002132">
    <property type="protein sequence ID" value="CAL1149281.1"/>
    <property type="molecule type" value="Genomic_DNA"/>
</dbReference>
<keyword evidence="5 10" id="KW-1133">Transmembrane helix</keyword>
<dbReference type="Gene3D" id="2.60.120.10">
    <property type="entry name" value="Jelly Rolls"/>
    <property type="match status" value="1"/>
</dbReference>
<dbReference type="SMART" id="SM00248">
    <property type="entry name" value="ANK"/>
    <property type="match status" value="5"/>
</dbReference>
<dbReference type="CDD" id="cd00038">
    <property type="entry name" value="CAP_ED"/>
    <property type="match status" value="1"/>
</dbReference>
<protein>
    <submittedName>
        <fullName evidence="13">Potassium channel KAT4</fullName>
    </submittedName>
</protein>
<dbReference type="PROSITE" id="PS50088">
    <property type="entry name" value="ANK_REPEAT"/>
    <property type="match status" value="3"/>
</dbReference>
<reference evidence="13 14" key="2">
    <citation type="submission" date="2024-05" db="EMBL/GenBank/DDBJ databases">
        <authorList>
            <person name="Chen Y."/>
            <person name="Shah S."/>
            <person name="Dougan E. K."/>
            <person name="Thang M."/>
            <person name="Chan C."/>
        </authorList>
    </citation>
    <scope>NUCLEOTIDE SEQUENCE [LARGE SCALE GENOMIC DNA]</scope>
</reference>
<dbReference type="GO" id="GO:0016020">
    <property type="term" value="C:membrane"/>
    <property type="evidence" value="ECO:0007669"/>
    <property type="project" value="UniProtKB-SubCell"/>
</dbReference>
<feature type="transmembrane region" description="Helical" evidence="10">
    <location>
        <begin position="162"/>
        <end position="186"/>
    </location>
</feature>
<dbReference type="PANTHER" id="PTHR45743:SF2">
    <property type="entry name" value="POTASSIUM CHANNEL AKT1"/>
    <property type="match status" value="1"/>
</dbReference>
<evidence type="ECO:0000256" key="7">
    <source>
        <dbReference type="ARBA" id="ARBA00023136"/>
    </source>
</evidence>
<feature type="repeat" description="ANK" evidence="8">
    <location>
        <begin position="764"/>
        <end position="785"/>
    </location>
</feature>
<comment type="caution">
    <text evidence="12">The sequence shown here is derived from an EMBL/GenBank/DDBJ whole genome shotgun (WGS) entry which is preliminary data.</text>
</comment>
<keyword evidence="8" id="KW-0040">ANK repeat</keyword>
<dbReference type="SUPFAM" id="SSF48403">
    <property type="entry name" value="Ankyrin repeat"/>
    <property type="match status" value="1"/>
</dbReference>
<evidence type="ECO:0000256" key="6">
    <source>
        <dbReference type="ARBA" id="ARBA00023065"/>
    </source>
</evidence>
<feature type="region of interest" description="Disordered" evidence="9">
    <location>
        <begin position="703"/>
        <end position="722"/>
    </location>
</feature>
<evidence type="ECO:0000313" key="13">
    <source>
        <dbReference type="EMBL" id="CAL4783218.1"/>
    </source>
</evidence>
<dbReference type="Proteomes" id="UP001152797">
    <property type="component" value="Unassembled WGS sequence"/>
</dbReference>
<gene>
    <name evidence="12" type="ORF">C1SCF055_LOCUS22429</name>
</gene>
<dbReference type="Pfam" id="PF12796">
    <property type="entry name" value="Ank_2"/>
    <property type="match status" value="3"/>
</dbReference>
<dbReference type="InterPro" id="IPR018490">
    <property type="entry name" value="cNMP-bd_dom_sf"/>
</dbReference>
<evidence type="ECO:0000313" key="12">
    <source>
        <dbReference type="EMBL" id="CAI3995906.1"/>
    </source>
</evidence>
<dbReference type="GO" id="GO:0005249">
    <property type="term" value="F:voltage-gated potassium channel activity"/>
    <property type="evidence" value="ECO:0007669"/>
    <property type="project" value="InterPro"/>
</dbReference>
<evidence type="ECO:0000256" key="2">
    <source>
        <dbReference type="ARBA" id="ARBA00007929"/>
    </source>
</evidence>
<name>A0A9P1CT93_9DINO</name>
<dbReference type="InterPro" id="IPR045319">
    <property type="entry name" value="KAT/AKT"/>
</dbReference>
<evidence type="ECO:0000256" key="9">
    <source>
        <dbReference type="SAM" id="MobiDB-lite"/>
    </source>
</evidence>
<dbReference type="InterPro" id="IPR036770">
    <property type="entry name" value="Ankyrin_rpt-contain_sf"/>
</dbReference>
<keyword evidence="4 10" id="KW-0812">Transmembrane</keyword>
<feature type="region of interest" description="Disordered" evidence="9">
    <location>
        <begin position="1"/>
        <end position="49"/>
    </location>
</feature>
<evidence type="ECO:0000256" key="8">
    <source>
        <dbReference type="PROSITE-ProRule" id="PRU00023"/>
    </source>
</evidence>
<dbReference type="SUPFAM" id="SSF51206">
    <property type="entry name" value="cAMP-binding domain-like"/>
    <property type="match status" value="1"/>
</dbReference>
<dbReference type="InterPro" id="IPR005821">
    <property type="entry name" value="Ion_trans_dom"/>
</dbReference>
<evidence type="ECO:0000259" key="11">
    <source>
        <dbReference type="PROSITE" id="PS50042"/>
    </source>
</evidence>
<evidence type="ECO:0000256" key="1">
    <source>
        <dbReference type="ARBA" id="ARBA00004141"/>
    </source>
</evidence>
<dbReference type="InterPro" id="IPR014710">
    <property type="entry name" value="RmlC-like_jellyroll"/>
</dbReference>
<dbReference type="Pfam" id="PF00520">
    <property type="entry name" value="Ion_trans"/>
    <property type="match status" value="1"/>
</dbReference>
<dbReference type="OrthoDB" id="426293at2759"/>
<feature type="transmembrane region" description="Helical" evidence="10">
    <location>
        <begin position="261"/>
        <end position="287"/>
    </location>
</feature>
<dbReference type="EMBL" id="CAMXCT030002132">
    <property type="protein sequence ID" value="CAL4783218.1"/>
    <property type="molecule type" value="Genomic_DNA"/>
</dbReference>
<feature type="repeat" description="ANK" evidence="8">
    <location>
        <begin position="798"/>
        <end position="823"/>
    </location>
</feature>
<dbReference type="PROSITE" id="PS50042">
    <property type="entry name" value="CNMP_BINDING_3"/>
    <property type="match status" value="1"/>
</dbReference>
<dbReference type="AlphaFoldDB" id="A0A9P1CT93"/>
<feature type="repeat" description="ANK" evidence="8">
    <location>
        <begin position="628"/>
        <end position="660"/>
    </location>
</feature>
<evidence type="ECO:0000256" key="3">
    <source>
        <dbReference type="ARBA" id="ARBA00022448"/>
    </source>
</evidence>
<comment type="subcellular location">
    <subcellularLocation>
        <location evidence="1">Membrane</location>
        <topology evidence="1">Multi-pass membrane protein</topology>
    </subcellularLocation>
</comment>
<organism evidence="12">
    <name type="scientific">Cladocopium goreaui</name>
    <dbReference type="NCBI Taxonomy" id="2562237"/>
    <lineage>
        <taxon>Eukaryota</taxon>
        <taxon>Sar</taxon>
        <taxon>Alveolata</taxon>
        <taxon>Dinophyceae</taxon>
        <taxon>Suessiales</taxon>
        <taxon>Symbiodiniaceae</taxon>
        <taxon>Cladocopium</taxon>
    </lineage>
</organism>